<accession>A0A0F9KPK9</accession>
<organism evidence="2">
    <name type="scientific">marine sediment metagenome</name>
    <dbReference type="NCBI Taxonomy" id="412755"/>
    <lineage>
        <taxon>unclassified sequences</taxon>
        <taxon>metagenomes</taxon>
        <taxon>ecological metagenomes</taxon>
    </lineage>
</organism>
<dbReference type="AlphaFoldDB" id="A0A0F9KPK9"/>
<protein>
    <submittedName>
        <fullName evidence="2">Uncharacterized protein</fullName>
    </submittedName>
</protein>
<name>A0A0F9KPK9_9ZZZZ</name>
<keyword evidence="1" id="KW-0812">Transmembrane</keyword>
<keyword evidence="1" id="KW-1133">Transmembrane helix</keyword>
<sequence length="244" mass="29966">MPKTPMVNEENKSNNSIEQEDNKDFLYTKMEKGGLKYIKHQRNYLIFSALFPIFFIVIQVINFIFIRSLRMSKFPPRPEFRQPLLIDFFTPIFIFLVIFVFTLMNFVFLVSWNKNVHRYEKYQEKIFTNSTVMPNNEFPEEKITLTILFYKIIQNMKIIRIIFIGFNLICAYYFIWFIGFFLMRFGSDTPLYPNIQMVTRLLNIIWQVGLIFYLIFEWRHFYRWNKKLKKLKEFEKKIYKELDI</sequence>
<reference evidence="2" key="1">
    <citation type="journal article" date="2015" name="Nature">
        <title>Complex archaea that bridge the gap between prokaryotes and eukaryotes.</title>
        <authorList>
            <person name="Spang A."/>
            <person name="Saw J.H."/>
            <person name="Jorgensen S.L."/>
            <person name="Zaremba-Niedzwiedzka K."/>
            <person name="Martijn J."/>
            <person name="Lind A.E."/>
            <person name="van Eijk R."/>
            <person name="Schleper C."/>
            <person name="Guy L."/>
            <person name="Ettema T.J."/>
        </authorList>
    </citation>
    <scope>NUCLEOTIDE SEQUENCE</scope>
</reference>
<feature type="transmembrane region" description="Helical" evidence="1">
    <location>
        <begin position="88"/>
        <end position="112"/>
    </location>
</feature>
<feature type="transmembrane region" description="Helical" evidence="1">
    <location>
        <begin position="44"/>
        <end position="68"/>
    </location>
</feature>
<comment type="caution">
    <text evidence="2">The sequence shown here is derived from an EMBL/GenBank/DDBJ whole genome shotgun (WGS) entry which is preliminary data.</text>
</comment>
<gene>
    <name evidence="2" type="ORF">LCGC14_1377330</name>
</gene>
<evidence type="ECO:0000313" key="2">
    <source>
        <dbReference type="EMBL" id="KKM76711.1"/>
    </source>
</evidence>
<evidence type="ECO:0000256" key="1">
    <source>
        <dbReference type="SAM" id="Phobius"/>
    </source>
</evidence>
<keyword evidence="1" id="KW-0472">Membrane</keyword>
<dbReference type="EMBL" id="LAZR01008759">
    <property type="protein sequence ID" value="KKM76711.1"/>
    <property type="molecule type" value="Genomic_DNA"/>
</dbReference>
<proteinExistence type="predicted"/>
<feature type="transmembrane region" description="Helical" evidence="1">
    <location>
        <begin position="161"/>
        <end position="184"/>
    </location>
</feature>
<feature type="transmembrane region" description="Helical" evidence="1">
    <location>
        <begin position="204"/>
        <end position="222"/>
    </location>
</feature>